<dbReference type="InterPro" id="IPR011990">
    <property type="entry name" value="TPR-like_helical_dom_sf"/>
</dbReference>
<name>A8HUV9_AZOC5</name>
<reference evidence="2 3" key="3">
    <citation type="journal article" date="2008" name="BMC Genomics">
        <title>The genome of the versatile nitrogen fixer Azorhizobium caulinodans ORS571.</title>
        <authorList>
            <person name="Lee KB."/>
            <person name="Backer P.D."/>
            <person name="Aono T."/>
            <person name="Liu CT."/>
            <person name="Suzuki S."/>
            <person name="Suzuki T."/>
            <person name="Kaneko T."/>
            <person name="Yamada M."/>
            <person name="Tabata S."/>
            <person name="Kupfer D.M."/>
            <person name="Najar F.Z."/>
            <person name="Wiley G.B."/>
            <person name="Roe B."/>
            <person name="Binnewies T.T."/>
            <person name="Ussery D.W."/>
            <person name="D'Haeze W."/>
            <person name="Herder J.D."/>
            <person name="Gevers D."/>
            <person name="Vereecke D."/>
            <person name="Holsters M."/>
            <person name="Oyaizu H."/>
        </authorList>
    </citation>
    <scope>NUCLEOTIDE SEQUENCE [LARGE SCALE GENOMIC DNA]</scope>
    <source>
        <strain evidence="3">ATCC 43989 / DSM 5975 / JCM 20966 / LMG 6465 / NBRC 14845 / NCIMB 13405 / ORS 571</strain>
    </source>
</reference>
<evidence type="ECO:0000259" key="1">
    <source>
        <dbReference type="Pfam" id="PF12770"/>
    </source>
</evidence>
<dbReference type="Pfam" id="PF12770">
    <property type="entry name" value="CHAT"/>
    <property type="match status" value="1"/>
</dbReference>
<dbReference type="HOGENOM" id="CLU_317290_0_0_5"/>
<dbReference type="PANTHER" id="PTHR10098">
    <property type="entry name" value="RAPSYN-RELATED"/>
    <property type="match status" value="1"/>
</dbReference>
<dbReference type="Proteomes" id="UP000000270">
    <property type="component" value="Chromosome"/>
</dbReference>
<reference evidence="2 3" key="5">
    <citation type="journal article" date="2010" name="Appl. Environ. Microbiol.">
        <title>phrR-like gene praR of Azorhizobium caulinodans ORS571 is essential for symbiosis with Sesbania rostrata and is involved in expression of reb genes.</title>
        <authorList>
            <person name="Akiba N."/>
            <person name="Aono T."/>
            <person name="Toyazaki H."/>
            <person name="Sato S."/>
            <person name="Oyaizu H."/>
        </authorList>
    </citation>
    <scope>NUCLEOTIDE SEQUENCE [LARGE SCALE GENOMIC DNA]</scope>
    <source>
        <strain evidence="3">ATCC 43989 / DSM 5975 / JCM 20966 / LMG 6465 / NBRC 14845 / NCIMB 13405 / ORS 571</strain>
    </source>
</reference>
<sequence>MHRLFGADALQQALAQHAMRWRMSGRLVFLLRVAIGVVALSAGGAALAQTAGGTTQAMKGCERLLAEGKVQEGYPCLRDVLKTIAAGSDDARTLQEYRTWAEAFLQARQPRLAAALYEDALASRAASGKPLADLGRIHFAYSYYVLSRGPDKDKAIAHARAGLDILEKTLGPGAYDTVAARDNLAVLLSDSGAIAPGLNLAESNFDIALKSLGEDEPLTWRVSNNFAEALRSIGRPEAAVPIDQVLLAKRVKHYGEGSIQALVSASNLALSYLEMGDKAQAMRYFRLQGRFGAKLADPTSEHEAQAKAWYTYTDIFFSPDPQLKPDMLEALMGLKDWRSAPDLMRVKASELAAKEYERQGKVRQGLALRQAAYEISASSFSARSPITFDALLGLARAHVRNQEPEKALATFRDLDRQLYDWTLREVGTAGNRFIAETTRVLADNFLYEFGRFALEEPSARPAFADAAGRWKALESGQRARLRQMVDTLPDDVKPLAQEVIRLLGRQQEVLSERRTAAERRDEEALVQDVQKKSGELSVRLAALKLPEPPPLDAAIAGALGPKDALVNFVLITRRQGTRSSDAAIEDQRLLAVVRRHDQPPQVLELGSFPDIVARLKVGQEGTDTAKEMYAALFGKLSGALGGAERLFIVPDAELYGIPFAALRDGEGRFLDQIYEVRLLTREDALPTAVRRDRLAPGGKAVLAGGLDFSSGKQKGPRALPATAREVAEVGKVLTSAGYGTRVLTGTAGTEDALRQAIPGASVVHLATHGFFEPPHDGLSALWRGGIVLARAGDDKPPKANDRDGYLYAEELMGWDLSAADLVVLSACETAVGDRSAVSAIRGLPTALAIAGARRSLLTLWPVADAGAANFMIAFYRHAAEPGATFSSALRQTRLDAIAGKVPQADDPEVWASFVMYEG</sequence>
<dbReference type="STRING" id="438753.AZC_0986"/>
<protein>
    <recommendedName>
        <fullName evidence="1">CHAT domain-containing protein</fullName>
    </recommendedName>
</protein>
<feature type="domain" description="CHAT" evidence="1">
    <location>
        <begin position="623"/>
        <end position="916"/>
    </location>
</feature>
<evidence type="ECO:0000313" key="2">
    <source>
        <dbReference type="EMBL" id="BAF86984.1"/>
    </source>
</evidence>
<gene>
    <name evidence="2" type="ordered locus">AZC_0986</name>
</gene>
<dbReference type="KEGG" id="azc:AZC_0986"/>
<evidence type="ECO:0000313" key="3">
    <source>
        <dbReference type="Proteomes" id="UP000000270"/>
    </source>
</evidence>
<reference evidence="2 3" key="1">
    <citation type="journal article" date="2007" name="Appl. Environ. Microbiol.">
        <title>Rhizobial factors required for stem nodule maturation and maintenance in Sesbania rostrata-Azorhizobium caulinodans ORS571 symbiosis.</title>
        <authorList>
            <person name="Suzuki S."/>
            <person name="Aono T."/>
            <person name="Lee KB."/>
            <person name="Suzuki T."/>
            <person name="Liu CT."/>
            <person name="Miwa H."/>
            <person name="Wakao S."/>
            <person name="Iki T."/>
            <person name="Oyaizu H."/>
        </authorList>
    </citation>
    <scope>NUCLEOTIDE SEQUENCE [LARGE SCALE GENOMIC DNA]</scope>
    <source>
        <strain evidence="3">ATCC 43989 / DSM 5975 / JCM 20966 / LMG 6465 / NBRC 14845 / NCIMB 13405 / ORS 571</strain>
    </source>
</reference>
<dbReference type="SUPFAM" id="SSF48452">
    <property type="entry name" value="TPR-like"/>
    <property type="match status" value="1"/>
</dbReference>
<dbReference type="eggNOG" id="COG4995">
    <property type="taxonomic scope" value="Bacteria"/>
</dbReference>
<keyword evidence="3" id="KW-1185">Reference proteome</keyword>
<proteinExistence type="predicted"/>
<dbReference type="Gene3D" id="1.25.40.10">
    <property type="entry name" value="Tetratricopeptide repeat domain"/>
    <property type="match status" value="1"/>
</dbReference>
<reference evidence="3" key="2">
    <citation type="submission" date="2007-04" db="EMBL/GenBank/DDBJ databases">
        <title>Complete genome sequence of the nitrogen-fixing bacterium Azorhizobium caulinodans ORS571.</title>
        <authorList>
            <person name="Lee K.B."/>
            <person name="Backer P.D."/>
            <person name="Aono T."/>
            <person name="Liu C.T."/>
            <person name="Suzuki S."/>
            <person name="Suzuki T."/>
            <person name="Kaneko T."/>
            <person name="Yamada M."/>
            <person name="Tabata S."/>
            <person name="Kupfer D.M."/>
            <person name="Najar F.Z."/>
            <person name="Wiley G.B."/>
            <person name="Roe B."/>
            <person name="Binnewies T."/>
            <person name="Ussery D."/>
            <person name="Vereecke D."/>
            <person name="Gevers D."/>
            <person name="Holsters M."/>
            <person name="Oyaizu H."/>
        </authorList>
    </citation>
    <scope>NUCLEOTIDE SEQUENCE [LARGE SCALE GENOMIC DNA]</scope>
    <source>
        <strain evidence="3">ATCC 43989 / DSM 5975 / JCM 20966 / LMG 6465 / NBRC 14845 / NCIMB 13405 / ORS 571</strain>
    </source>
</reference>
<dbReference type="InterPro" id="IPR024983">
    <property type="entry name" value="CHAT_dom"/>
</dbReference>
<dbReference type="EMBL" id="AP009384">
    <property type="protein sequence ID" value="BAF86984.1"/>
    <property type="molecule type" value="Genomic_DNA"/>
</dbReference>
<reference evidence="2 3" key="4">
    <citation type="journal article" date="2009" name="Appl. Environ. Microbiol.">
        <title>Comparative genome-wide transcriptional profiling of Azorhizobium caulinodans ORS571 grown under free-living and symbiotic conditions.</title>
        <authorList>
            <person name="Tsukada S."/>
            <person name="Aono T."/>
            <person name="Akiba N."/>
            <person name="Lee KB."/>
            <person name="Liu CT."/>
            <person name="Toyazaki H."/>
            <person name="Oyaizu H."/>
        </authorList>
    </citation>
    <scope>NUCLEOTIDE SEQUENCE [LARGE SCALE GENOMIC DNA]</scope>
    <source>
        <strain evidence="3">ATCC 43989 / DSM 5975 / JCM 20966 / LMG 6465 / NBRC 14845 / NCIMB 13405 / ORS 571</strain>
    </source>
</reference>
<dbReference type="AlphaFoldDB" id="A8HUV9"/>
<dbReference type="PANTHER" id="PTHR10098:SF112">
    <property type="entry name" value="SLR0380 PROTEIN"/>
    <property type="match status" value="1"/>
</dbReference>
<reference evidence="2 3" key="6">
    <citation type="journal article" date="2011" name="Appl. Environ. Microbiol.">
        <title>Involvement of the azorhizobial chromosome partition gene (parA) in the onset of bacteroid differentiation during Sesbania rostrata stem nodule development.</title>
        <authorList>
            <person name="Liu CT."/>
            <person name="Lee KB."/>
            <person name="Wang YS."/>
            <person name="Peng MH."/>
            <person name="Lee KT."/>
            <person name="Suzuki S."/>
            <person name="Suzuki T."/>
            <person name="Oyaizu H."/>
        </authorList>
    </citation>
    <scope>NUCLEOTIDE SEQUENCE [LARGE SCALE GENOMIC DNA]</scope>
    <source>
        <strain evidence="3">ATCC 43989 / DSM 5975 / JCM 20966 / LMG 6465 / NBRC 14845 / NCIMB 13405 / ORS 571</strain>
    </source>
</reference>
<accession>A8HUV9</accession>
<organism evidence="2 3">
    <name type="scientific">Azorhizobium caulinodans (strain ATCC 43989 / DSM 5975 / JCM 20966 / LMG 6465 / NBRC 14845 / NCIMB 13405 / ORS 571)</name>
    <dbReference type="NCBI Taxonomy" id="438753"/>
    <lineage>
        <taxon>Bacteria</taxon>
        <taxon>Pseudomonadati</taxon>
        <taxon>Pseudomonadota</taxon>
        <taxon>Alphaproteobacteria</taxon>
        <taxon>Hyphomicrobiales</taxon>
        <taxon>Xanthobacteraceae</taxon>
        <taxon>Azorhizobium</taxon>
    </lineage>
</organism>